<comment type="caution">
    <text evidence="4">The sequence shown here is derived from an EMBL/GenBank/DDBJ whole genome shotgun (WGS) entry which is preliminary data.</text>
</comment>
<evidence type="ECO:0000256" key="2">
    <source>
        <dbReference type="PROSITE-ProRule" id="PRU00703"/>
    </source>
</evidence>
<dbReference type="EMBL" id="PUIA01000069">
    <property type="protein sequence ID" value="PQO25904.1"/>
    <property type="molecule type" value="Genomic_DNA"/>
</dbReference>
<sequence length="168" mass="18642">MSIPTSTTAPTAPTLTARDFMATKLICLSPDEDALAAIRKLLHYRISGAPVVDSEGNFLGIFSEKTSMRFLLDAAYSQLPSNRVGAFMNTDIARLITADTDWLSCAQIFLSTPYRRLPVLEGTKLIGQVSRRDLLNAAMQMIDKRDRRSGKFVMYFSALMEQNDAPVD</sequence>
<proteinExistence type="predicted"/>
<evidence type="ECO:0000313" key="5">
    <source>
        <dbReference type="Proteomes" id="UP000240009"/>
    </source>
</evidence>
<evidence type="ECO:0000256" key="1">
    <source>
        <dbReference type="ARBA" id="ARBA00023122"/>
    </source>
</evidence>
<name>A0A2S8F1X0_9BACT</name>
<dbReference type="AlphaFoldDB" id="A0A2S8F1X0"/>
<protein>
    <submittedName>
        <fullName evidence="4">Inosine-5-monophosphate dehydrogenase</fullName>
    </submittedName>
</protein>
<dbReference type="InterPro" id="IPR046342">
    <property type="entry name" value="CBS_dom_sf"/>
</dbReference>
<dbReference type="PANTHER" id="PTHR43080:SF26">
    <property type="entry name" value="REGULATORY PROTEIN"/>
    <property type="match status" value="1"/>
</dbReference>
<dbReference type="InterPro" id="IPR000644">
    <property type="entry name" value="CBS_dom"/>
</dbReference>
<dbReference type="OrthoDB" id="9790355at2"/>
<gene>
    <name evidence="4" type="ORF">C5Y96_20835</name>
</gene>
<dbReference type="SUPFAM" id="SSF54631">
    <property type="entry name" value="CBS-domain pair"/>
    <property type="match status" value="1"/>
</dbReference>
<evidence type="ECO:0000259" key="3">
    <source>
        <dbReference type="PROSITE" id="PS51371"/>
    </source>
</evidence>
<reference evidence="4 5" key="1">
    <citation type="submission" date="2018-02" db="EMBL/GenBank/DDBJ databases">
        <title>Comparative genomes isolates from brazilian mangrove.</title>
        <authorList>
            <person name="Araujo J.E."/>
            <person name="Taketani R.G."/>
            <person name="Silva M.C.P."/>
            <person name="Loureco M.V."/>
            <person name="Andreote F.D."/>
        </authorList>
    </citation>
    <scope>NUCLEOTIDE SEQUENCE [LARGE SCALE GENOMIC DNA]</scope>
    <source>
        <strain evidence="4 5">HEX-2 MGV</strain>
    </source>
</reference>
<feature type="domain" description="CBS" evidence="3">
    <location>
        <begin position="21"/>
        <end position="81"/>
    </location>
</feature>
<dbReference type="Gene3D" id="3.10.580.10">
    <property type="entry name" value="CBS-domain"/>
    <property type="match status" value="1"/>
</dbReference>
<evidence type="ECO:0000313" key="4">
    <source>
        <dbReference type="EMBL" id="PQO25904.1"/>
    </source>
</evidence>
<dbReference type="Pfam" id="PF00571">
    <property type="entry name" value="CBS"/>
    <property type="match status" value="2"/>
</dbReference>
<feature type="domain" description="CBS" evidence="3">
    <location>
        <begin position="88"/>
        <end position="144"/>
    </location>
</feature>
<dbReference type="Proteomes" id="UP000240009">
    <property type="component" value="Unassembled WGS sequence"/>
</dbReference>
<dbReference type="InterPro" id="IPR051257">
    <property type="entry name" value="Diverse_CBS-Domain"/>
</dbReference>
<dbReference type="PANTHER" id="PTHR43080">
    <property type="entry name" value="CBS DOMAIN-CONTAINING PROTEIN CBSX3, MITOCHONDRIAL"/>
    <property type="match status" value="1"/>
</dbReference>
<dbReference type="PROSITE" id="PS51371">
    <property type="entry name" value="CBS"/>
    <property type="match status" value="2"/>
</dbReference>
<accession>A0A2S8F1X0</accession>
<organism evidence="4 5">
    <name type="scientific">Blastopirellula marina</name>
    <dbReference type="NCBI Taxonomy" id="124"/>
    <lineage>
        <taxon>Bacteria</taxon>
        <taxon>Pseudomonadati</taxon>
        <taxon>Planctomycetota</taxon>
        <taxon>Planctomycetia</taxon>
        <taxon>Pirellulales</taxon>
        <taxon>Pirellulaceae</taxon>
        <taxon>Blastopirellula</taxon>
    </lineage>
</organism>
<keyword evidence="1 2" id="KW-0129">CBS domain</keyword>
<dbReference type="SMART" id="SM00116">
    <property type="entry name" value="CBS"/>
    <property type="match status" value="2"/>
</dbReference>
<dbReference type="RefSeq" id="WP_105357406.1">
    <property type="nucleotide sequence ID" value="NZ_PUIA01000069.1"/>
</dbReference>